<protein>
    <submittedName>
        <fullName evidence="2">Uncharacterized protein</fullName>
    </submittedName>
</protein>
<proteinExistence type="predicted"/>
<feature type="transmembrane region" description="Helical" evidence="1">
    <location>
        <begin position="43"/>
        <end position="62"/>
    </location>
</feature>
<name>A0A5B8MEG2_9CHLO</name>
<evidence type="ECO:0000256" key="1">
    <source>
        <dbReference type="SAM" id="Phobius"/>
    </source>
</evidence>
<dbReference type="AlphaFoldDB" id="A0A5B8MEG2"/>
<keyword evidence="1" id="KW-1133">Transmembrane helix</keyword>
<reference evidence="2 3" key="1">
    <citation type="submission" date="2018-07" db="EMBL/GenBank/DDBJ databases">
        <title>The complete nuclear genome of the prasinophyte Chloropicon primus (CCMP1205).</title>
        <authorList>
            <person name="Pombert J.-F."/>
            <person name="Otis C."/>
            <person name="Turmel M."/>
            <person name="Lemieux C."/>
        </authorList>
    </citation>
    <scope>NUCLEOTIDE SEQUENCE [LARGE SCALE GENOMIC DNA]</scope>
    <source>
        <strain evidence="2 3">CCMP1205</strain>
    </source>
</reference>
<organism evidence="2 3">
    <name type="scientific">Chloropicon primus</name>
    <dbReference type="NCBI Taxonomy" id="1764295"/>
    <lineage>
        <taxon>Eukaryota</taxon>
        <taxon>Viridiplantae</taxon>
        <taxon>Chlorophyta</taxon>
        <taxon>Chloropicophyceae</taxon>
        <taxon>Chloropicales</taxon>
        <taxon>Chloropicaceae</taxon>
        <taxon>Chloropicon</taxon>
    </lineage>
</organism>
<dbReference type="Proteomes" id="UP000316726">
    <property type="component" value="Chromosome 2"/>
</dbReference>
<sequence>MLRLTNTRRARAEIARSTRCMLKAKQAYDLHSSLSRRGLSHSFVAIALSLVVIASCFDAVAATEGAPPRGVADNHRKLVPAGQVEVEGRLGLWKSAELKLAKERVGKLRMKAQGIMDRLEVKSVERIDFGPLVEEKLLSDILIMKDAIYGGPAVDHAPPVLD</sequence>
<keyword evidence="1" id="KW-0472">Membrane</keyword>
<accession>A0A5B8MEG2</accession>
<dbReference type="EMBL" id="CP031035">
    <property type="protein sequence ID" value="QDZ19006.1"/>
    <property type="molecule type" value="Genomic_DNA"/>
</dbReference>
<keyword evidence="3" id="KW-1185">Reference proteome</keyword>
<evidence type="ECO:0000313" key="2">
    <source>
        <dbReference type="EMBL" id="QDZ19006.1"/>
    </source>
</evidence>
<evidence type="ECO:0000313" key="3">
    <source>
        <dbReference type="Proteomes" id="UP000316726"/>
    </source>
</evidence>
<keyword evidence="1" id="KW-0812">Transmembrane</keyword>
<gene>
    <name evidence="2" type="ORF">A3770_02p15240</name>
</gene>